<reference evidence="1 2" key="1">
    <citation type="submission" date="2018-08" db="EMBL/GenBank/DDBJ databases">
        <title>Genomic investigation of the strawberry pathogen Phytophthora fragariae indicates pathogenicity is determined by transcriptional variation in three key races.</title>
        <authorList>
            <person name="Adams T.M."/>
            <person name="Armitage A.D."/>
            <person name="Sobczyk M.K."/>
            <person name="Bates H.J."/>
            <person name="Dunwell J.M."/>
            <person name="Nellist C.F."/>
            <person name="Harrison R.J."/>
        </authorList>
    </citation>
    <scope>NUCLEOTIDE SEQUENCE [LARGE SCALE GENOMIC DNA]</scope>
    <source>
        <strain evidence="1 2">SCRP333</strain>
    </source>
</reference>
<organism evidence="1 2">
    <name type="scientific">Phytophthora rubi</name>
    <dbReference type="NCBI Taxonomy" id="129364"/>
    <lineage>
        <taxon>Eukaryota</taxon>
        <taxon>Sar</taxon>
        <taxon>Stramenopiles</taxon>
        <taxon>Oomycota</taxon>
        <taxon>Peronosporomycetes</taxon>
        <taxon>Peronosporales</taxon>
        <taxon>Peronosporaceae</taxon>
        <taxon>Phytophthora</taxon>
    </lineage>
</organism>
<evidence type="ECO:0000313" key="1">
    <source>
        <dbReference type="EMBL" id="KAE9335324.1"/>
    </source>
</evidence>
<comment type="caution">
    <text evidence="1">The sequence shown here is derived from an EMBL/GenBank/DDBJ whole genome shotgun (WGS) entry which is preliminary data.</text>
</comment>
<dbReference type="EMBL" id="QXFT01000812">
    <property type="protein sequence ID" value="KAE9335324.1"/>
    <property type="molecule type" value="Genomic_DNA"/>
</dbReference>
<proteinExistence type="predicted"/>
<dbReference type="Proteomes" id="UP000434957">
    <property type="component" value="Unassembled WGS sequence"/>
</dbReference>
<sequence>MMLIAIIIFEEDKIGIFKKRWHGRVFDFLNGYKKADQPRSMYDCTGLKKVQLSKHILVHTLEHEAHPIDLFLRRRYYKCMWCPTFNKTLPPSPASLTDGWKDFAKTLIDKETRNAWFKSLNGAELYFFKGASIEVLKMDIHFRSLRVGKRCCVKSTQECPMCYSNSPKEPQPVRDGSRDYIPLELVMLNMDFDRRWENYLREEEGRRSHQLEMFEDGIANGTGLAQLSYEQLSQRLRDCECSLARFVKINQRLLMGMEVVIKADSSRRNEIRELKTEMEDVREQLAGVKRKERSS</sequence>
<protein>
    <submittedName>
        <fullName evidence="1">Uncharacterized protein</fullName>
    </submittedName>
</protein>
<name>A0A6A4EYD8_9STRA</name>
<keyword evidence="2" id="KW-1185">Reference proteome</keyword>
<dbReference type="AlphaFoldDB" id="A0A6A4EYD8"/>
<gene>
    <name evidence="1" type="ORF">PR003_g13070</name>
</gene>
<evidence type="ECO:0000313" key="2">
    <source>
        <dbReference type="Proteomes" id="UP000434957"/>
    </source>
</evidence>
<accession>A0A6A4EYD8</accession>